<dbReference type="EMBL" id="AP021876">
    <property type="protein sequence ID" value="BBO83108.1"/>
    <property type="molecule type" value="Genomic_DNA"/>
</dbReference>
<organism evidence="1 2">
    <name type="scientific">Desulfosarcina ovata subsp. sediminis</name>
    <dbReference type="NCBI Taxonomy" id="885957"/>
    <lineage>
        <taxon>Bacteria</taxon>
        <taxon>Pseudomonadati</taxon>
        <taxon>Thermodesulfobacteriota</taxon>
        <taxon>Desulfobacteria</taxon>
        <taxon>Desulfobacterales</taxon>
        <taxon>Desulfosarcinaceae</taxon>
        <taxon>Desulfosarcina</taxon>
    </lineage>
</organism>
<evidence type="ECO:0000313" key="2">
    <source>
        <dbReference type="Proteomes" id="UP000425960"/>
    </source>
</evidence>
<gene>
    <name evidence="1" type="ORF">DSCO28_36740</name>
</gene>
<dbReference type="KEGG" id="dov:DSCO28_36740"/>
<dbReference type="Proteomes" id="UP000425960">
    <property type="component" value="Chromosome"/>
</dbReference>
<proteinExistence type="predicted"/>
<accession>A0A5K7ZSC5</accession>
<dbReference type="AlphaFoldDB" id="A0A5K7ZSC5"/>
<protein>
    <submittedName>
        <fullName evidence="1">Uncharacterized protein</fullName>
    </submittedName>
</protein>
<reference evidence="1 2" key="1">
    <citation type="submission" date="2019-11" db="EMBL/GenBank/DDBJ databases">
        <title>Comparative genomics of hydrocarbon-degrading Desulfosarcina strains.</title>
        <authorList>
            <person name="Watanabe M."/>
            <person name="Kojima H."/>
            <person name="Fukui M."/>
        </authorList>
    </citation>
    <scope>NUCLEOTIDE SEQUENCE [LARGE SCALE GENOMIC DNA]</scope>
    <source>
        <strain evidence="1 2">28bB2T</strain>
    </source>
</reference>
<name>A0A5K7ZSC5_9BACT</name>
<sequence>MLERKLIERVAGAFLSDERLVEKDWHVVQAIRVISFLDGAGAIPVFSGGTSLTNRSGPEALYPYRNVFHWASAATNKPAYSVLDHTV</sequence>
<evidence type="ECO:0000313" key="1">
    <source>
        <dbReference type="EMBL" id="BBO83108.1"/>
    </source>
</evidence>